<evidence type="ECO:0000313" key="8">
    <source>
        <dbReference type="Proteomes" id="UP001187682"/>
    </source>
</evidence>
<evidence type="ECO:0000256" key="1">
    <source>
        <dbReference type="ARBA" id="ARBA00005466"/>
    </source>
</evidence>
<protein>
    <submittedName>
        <fullName evidence="7">Related to 6-hydroxy-d-nicotine oxidase</fullName>
    </submittedName>
</protein>
<evidence type="ECO:0000256" key="4">
    <source>
        <dbReference type="ARBA" id="ARBA00023002"/>
    </source>
</evidence>
<dbReference type="Proteomes" id="UP001187682">
    <property type="component" value="Unassembled WGS sequence"/>
</dbReference>
<feature type="signal peptide" evidence="5">
    <location>
        <begin position="1"/>
        <end position="25"/>
    </location>
</feature>
<comment type="caution">
    <text evidence="7">The sequence shown here is derived from an EMBL/GenBank/DDBJ whole genome shotgun (WGS) entry which is preliminary data.</text>
</comment>
<keyword evidence="4" id="KW-0560">Oxidoreductase</keyword>
<feature type="chain" id="PRO_5042010662" evidence="5">
    <location>
        <begin position="26"/>
        <end position="505"/>
    </location>
</feature>
<dbReference type="GO" id="GO:0016491">
    <property type="term" value="F:oxidoreductase activity"/>
    <property type="evidence" value="ECO:0007669"/>
    <property type="project" value="UniProtKB-KW"/>
</dbReference>
<keyword evidence="3" id="KW-0274">FAD</keyword>
<dbReference type="Gene3D" id="3.30.43.10">
    <property type="entry name" value="Uridine Diphospho-n-acetylenolpyruvylglucosamine Reductase, domain 2"/>
    <property type="match status" value="1"/>
</dbReference>
<sequence length="505" mass="53627">MRVPNSCLPAAALLWLAGSVFSVSAERPNVCAALNKALPGAVAFPPSEDYATSNTYWSERQSEARPLCFVTPKSTADVSKALKLIMRHRAPFAVKSGGHTAFRGASNVDGGVTIDLRGLNRISVSRDRKTVSVGPANRWIEVSTVLDPLRLAAVGGRAADVGVGGLTLGGGISYFSGRHGWACDNVRAFEIVLASGKVVTATASSHADLYRALRGGGGASFGVVTRLDLAVVEQGDLWTQSAVYPGAMNATLVPLFVDLALSGLPADPDAHTYFVMTNRPDLGGVIALTSFYHAVPPSPSSPEDVPATFEPFQDVPNAVFATSAISNVSTLARGIDQAYGQRQTWWDTTVRIASPDLFLGIVHLFEAHVARLAAASTPESPVSPFLVFQPVTTNIIEAMQKDGGNALGLDPAEGPLMIVQVNASWEDAALDELVEQSSGELVEAVNELARRSGLDKGLVYMNYGGKGQDVLRSYGPESYRRLKKVAAKYDPKGILGDLWTGYFHV</sequence>
<dbReference type="InterPro" id="IPR016166">
    <property type="entry name" value="FAD-bd_PCMH"/>
</dbReference>
<feature type="domain" description="FAD-binding PCMH-type" evidence="6">
    <location>
        <begin position="62"/>
        <end position="234"/>
    </location>
</feature>
<comment type="similarity">
    <text evidence="1">Belongs to the oxygen-dependent FAD-linked oxidoreductase family.</text>
</comment>
<accession>A0AAE8ST05</accession>
<proteinExistence type="inferred from homology"/>
<evidence type="ECO:0000313" key="7">
    <source>
        <dbReference type="EMBL" id="SPN99515.1"/>
    </source>
</evidence>
<name>A0AAE8ST05_9PEZI</name>
<organism evidence="7 8">
    <name type="scientific">Cephalotrichum gorgonifer</name>
    <dbReference type="NCBI Taxonomy" id="2041049"/>
    <lineage>
        <taxon>Eukaryota</taxon>
        <taxon>Fungi</taxon>
        <taxon>Dikarya</taxon>
        <taxon>Ascomycota</taxon>
        <taxon>Pezizomycotina</taxon>
        <taxon>Sordariomycetes</taxon>
        <taxon>Hypocreomycetidae</taxon>
        <taxon>Microascales</taxon>
        <taxon>Microascaceae</taxon>
        <taxon>Cephalotrichum</taxon>
    </lineage>
</organism>
<dbReference type="InterPro" id="IPR050416">
    <property type="entry name" value="FAD-linked_Oxidoreductase"/>
</dbReference>
<dbReference type="InterPro" id="IPR016169">
    <property type="entry name" value="FAD-bd_PCMH_sub2"/>
</dbReference>
<dbReference type="GO" id="GO:0071949">
    <property type="term" value="F:FAD binding"/>
    <property type="evidence" value="ECO:0007669"/>
    <property type="project" value="InterPro"/>
</dbReference>
<dbReference type="PROSITE" id="PS51387">
    <property type="entry name" value="FAD_PCMH"/>
    <property type="match status" value="1"/>
</dbReference>
<keyword evidence="5" id="KW-0732">Signal</keyword>
<dbReference type="InterPro" id="IPR016167">
    <property type="entry name" value="FAD-bd_PCMH_sub1"/>
</dbReference>
<dbReference type="SUPFAM" id="SSF56176">
    <property type="entry name" value="FAD-binding/transporter-associated domain-like"/>
    <property type="match status" value="1"/>
</dbReference>
<dbReference type="EMBL" id="ONZQ02000003">
    <property type="protein sequence ID" value="SPN99515.1"/>
    <property type="molecule type" value="Genomic_DNA"/>
</dbReference>
<dbReference type="InterPro" id="IPR006094">
    <property type="entry name" value="Oxid_FAD_bind_N"/>
</dbReference>
<dbReference type="Pfam" id="PF01565">
    <property type="entry name" value="FAD_binding_4"/>
    <property type="match status" value="1"/>
</dbReference>
<dbReference type="InterPro" id="IPR036318">
    <property type="entry name" value="FAD-bd_PCMH-like_sf"/>
</dbReference>
<dbReference type="PANTHER" id="PTHR42973:SF54">
    <property type="entry name" value="FAD-BINDING PCMH-TYPE DOMAIN-CONTAINING PROTEIN"/>
    <property type="match status" value="1"/>
</dbReference>
<evidence type="ECO:0000256" key="5">
    <source>
        <dbReference type="SAM" id="SignalP"/>
    </source>
</evidence>
<dbReference type="PANTHER" id="PTHR42973">
    <property type="entry name" value="BINDING OXIDOREDUCTASE, PUTATIVE (AFU_ORTHOLOGUE AFUA_1G17690)-RELATED"/>
    <property type="match status" value="1"/>
</dbReference>
<dbReference type="AlphaFoldDB" id="A0AAE8ST05"/>
<evidence type="ECO:0000256" key="3">
    <source>
        <dbReference type="ARBA" id="ARBA00022827"/>
    </source>
</evidence>
<gene>
    <name evidence="7" type="ORF">DNG_02367</name>
</gene>
<dbReference type="Gene3D" id="3.40.462.20">
    <property type="match status" value="1"/>
</dbReference>
<reference evidence="7" key="1">
    <citation type="submission" date="2018-03" db="EMBL/GenBank/DDBJ databases">
        <authorList>
            <person name="Guldener U."/>
        </authorList>
    </citation>
    <scope>NUCLEOTIDE SEQUENCE</scope>
</reference>
<evidence type="ECO:0000259" key="6">
    <source>
        <dbReference type="PROSITE" id="PS51387"/>
    </source>
</evidence>
<dbReference type="Gene3D" id="3.30.465.10">
    <property type="match status" value="1"/>
</dbReference>
<keyword evidence="8" id="KW-1185">Reference proteome</keyword>
<keyword evidence="2" id="KW-0285">Flavoprotein</keyword>
<evidence type="ECO:0000256" key="2">
    <source>
        <dbReference type="ARBA" id="ARBA00022630"/>
    </source>
</evidence>